<dbReference type="AlphaFoldDB" id="A0A7X3SQD5"/>
<accession>A0A7X3SQD5</accession>
<proteinExistence type="predicted"/>
<reference evidence="1 2" key="2">
    <citation type="submission" date="2020-01" db="EMBL/GenBank/DDBJ databases">
        <title>Microvirga sp. nov., an arsenate reduction bacterium isolated from Tibet hotspring sediments.</title>
        <authorList>
            <person name="Xian W.-D."/>
            <person name="Li W.-J."/>
        </authorList>
    </citation>
    <scope>NUCLEOTIDE SEQUENCE [LARGE SCALE GENOMIC DNA]</scope>
    <source>
        <strain evidence="1 2">KCTC 23863</strain>
    </source>
</reference>
<reference evidence="1 2" key="1">
    <citation type="submission" date="2019-12" db="EMBL/GenBank/DDBJ databases">
        <authorList>
            <person name="Yuan C.-G."/>
        </authorList>
    </citation>
    <scope>NUCLEOTIDE SEQUENCE [LARGE SCALE GENOMIC DNA]</scope>
    <source>
        <strain evidence="1 2">KCTC 23863</strain>
    </source>
</reference>
<sequence>MERLADTRLVQRLVRTGQQPVMQIDLEGEVMDQWLPGASLEAVFRASNGAYLVFSVDDCPYEEGLNIVLLSSEKIVLDVKSIVHAYATGHLHDLRIEGPRTVSFSFYDSERWRATVSPGPLRRRPKWIPRRLRRGLQVKRLAS</sequence>
<dbReference type="RefSeq" id="WP_160886470.1">
    <property type="nucleotide sequence ID" value="NZ_WURB01000016.1"/>
</dbReference>
<protein>
    <submittedName>
        <fullName evidence="1">Uncharacterized protein</fullName>
    </submittedName>
</protein>
<evidence type="ECO:0000313" key="1">
    <source>
        <dbReference type="EMBL" id="MXQ13461.1"/>
    </source>
</evidence>
<dbReference type="OrthoDB" id="8481480at2"/>
<organism evidence="1 2">
    <name type="scientific">Microvirga makkahensis</name>
    <dbReference type="NCBI Taxonomy" id="1128670"/>
    <lineage>
        <taxon>Bacteria</taxon>
        <taxon>Pseudomonadati</taxon>
        <taxon>Pseudomonadota</taxon>
        <taxon>Alphaproteobacteria</taxon>
        <taxon>Hyphomicrobiales</taxon>
        <taxon>Methylobacteriaceae</taxon>
        <taxon>Microvirga</taxon>
    </lineage>
</organism>
<dbReference type="EMBL" id="WURB01000016">
    <property type="protein sequence ID" value="MXQ13461.1"/>
    <property type="molecule type" value="Genomic_DNA"/>
</dbReference>
<evidence type="ECO:0000313" key="2">
    <source>
        <dbReference type="Proteomes" id="UP000436483"/>
    </source>
</evidence>
<comment type="caution">
    <text evidence="1">The sequence shown here is derived from an EMBL/GenBank/DDBJ whole genome shotgun (WGS) entry which is preliminary data.</text>
</comment>
<dbReference type="Proteomes" id="UP000436483">
    <property type="component" value="Unassembled WGS sequence"/>
</dbReference>
<name>A0A7X3SQD5_9HYPH</name>
<gene>
    <name evidence="1" type="ORF">GR328_18730</name>
</gene>
<keyword evidence="2" id="KW-1185">Reference proteome</keyword>